<evidence type="ECO:0000313" key="1">
    <source>
        <dbReference type="EMBL" id="CAI8607429.1"/>
    </source>
</evidence>
<keyword evidence="2" id="KW-1185">Reference proteome</keyword>
<gene>
    <name evidence="1" type="ORF">VFH_IV037920</name>
</gene>
<sequence>MWEEACSTIANQKITISVLKNEIEELGYAITKVLSSTKGKKVLIKKVISEEDVKILQDPKIDKGDIYEEERPTKMSEQMFQHLTQESELSHEDCVFKWKVDGHAEGASNIEQPIVVQKEKLKKKKNG</sequence>
<dbReference type="Proteomes" id="UP001157006">
    <property type="component" value="Chromosome 4"/>
</dbReference>
<dbReference type="EMBL" id="OX451739">
    <property type="protein sequence ID" value="CAI8607429.1"/>
    <property type="molecule type" value="Genomic_DNA"/>
</dbReference>
<proteinExistence type="predicted"/>
<protein>
    <submittedName>
        <fullName evidence="1">Uncharacterized protein</fullName>
    </submittedName>
</protein>
<name>A0AAV1ABJ3_VICFA</name>
<evidence type="ECO:0000313" key="2">
    <source>
        <dbReference type="Proteomes" id="UP001157006"/>
    </source>
</evidence>
<organism evidence="1 2">
    <name type="scientific">Vicia faba</name>
    <name type="common">Broad bean</name>
    <name type="synonym">Faba vulgaris</name>
    <dbReference type="NCBI Taxonomy" id="3906"/>
    <lineage>
        <taxon>Eukaryota</taxon>
        <taxon>Viridiplantae</taxon>
        <taxon>Streptophyta</taxon>
        <taxon>Embryophyta</taxon>
        <taxon>Tracheophyta</taxon>
        <taxon>Spermatophyta</taxon>
        <taxon>Magnoliopsida</taxon>
        <taxon>eudicotyledons</taxon>
        <taxon>Gunneridae</taxon>
        <taxon>Pentapetalae</taxon>
        <taxon>rosids</taxon>
        <taxon>fabids</taxon>
        <taxon>Fabales</taxon>
        <taxon>Fabaceae</taxon>
        <taxon>Papilionoideae</taxon>
        <taxon>50 kb inversion clade</taxon>
        <taxon>NPAAA clade</taxon>
        <taxon>Hologalegina</taxon>
        <taxon>IRL clade</taxon>
        <taxon>Fabeae</taxon>
        <taxon>Vicia</taxon>
    </lineage>
</organism>
<accession>A0AAV1ABJ3</accession>
<dbReference type="AlphaFoldDB" id="A0AAV1ABJ3"/>
<reference evidence="1 2" key="1">
    <citation type="submission" date="2023-01" db="EMBL/GenBank/DDBJ databases">
        <authorList>
            <person name="Kreplak J."/>
        </authorList>
    </citation>
    <scope>NUCLEOTIDE SEQUENCE [LARGE SCALE GENOMIC DNA]</scope>
</reference>